<evidence type="ECO:0000313" key="2">
    <source>
        <dbReference type="EMBL" id="JAP24081.1"/>
    </source>
</evidence>
<name>A0A0V0HUI8_SOLCH</name>
<accession>A0A0V0HUI8</accession>
<dbReference type="AlphaFoldDB" id="A0A0V0HUI8"/>
<feature type="compositionally biased region" description="Basic and acidic residues" evidence="1">
    <location>
        <begin position="26"/>
        <end position="39"/>
    </location>
</feature>
<dbReference type="EMBL" id="GEDG01014774">
    <property type="protein sequence ID" value="JAP24081.1"/>
    <property type="molecule type" value="Transcribed_RNA"/>
</dbReference>
<evidence type="ECO:0000256" key="1">
    <source>
        <dbReference type="SAM" id="MobiDB-lite"/>
    </source>
</evidence>
<protein>
    <submittedName>
        <fullName evidence="2">Putative ovule protein</fullName>
    </submittedName>
</protein>
<organism evidence="2">
    <name type="scientific">Solanum chacoense</name>
    <name type="common">Chaco potato</name>
    <dbReference type="NCBI Taxonomy" id="4108"/>
    <lineage>
        <taxon>Eukaryota</taxon>
        <taxon>Viridiplantae</taxon>
        <taxon>Streptophyta</taxon>
        <taxon>Embryophyta</taxon>
        <taxon>Tracheophyta</taxon>
        <taxon>Spermatophyta</taxon>
        <taxon>Magnoliopsida</taxon>
        <taxon>eudicotyledons</taxon>
        <taxon>Gunneridae</taxon>
        <taxon>Pentapetalae</taxon>
        <taxon>asterids</taxon>
        <taxon>lamiids</taxon>
        <taxon>Solanales</taxon>
        <taxon>Solanaceae</taxon>
        <taxon>Solanoideae</taxon>
        <taxon>Solaneae</taxon>
        <taxon>Solanum</taxon>
    </lineage>
</organism>
<feature type="region of interest" description="Disordered" evidence="1">
    <location>
        <begin position="1"/>
        <end position="39"/>
    </location>
</feature>
<feature type="compositionally biased region" description="Low complexity" evidence="1">
    <location>
        <begin position="7"/>
        <end position="17"/>
    </location>
</feature>
<sequence length="71" mass="8243">MAIIGEQSHQSQRSRQSGPTAKKKCKSNERKKGVSHENNKQHNPKVLIFFNFYFNSVYHYVLGLSTVLRYS</sequence>
<proteinExistence type="predicted"/>
<reference evidence="2" key="1">
    <citation type="submission" date="2015-12" db="EMBL/GenBank/DDBJ databases">
        <title>Gene expression during late stages of embryo sac development: a critical building block for successful pollen-pistil interactions.</title>
        <authorList>
            <person name="Liu Y."/>
            <person name="Joly V."/>
            <person name="Sabar M."/>
            <person name="Matton D.P."/>
        </authorList>
    </citation>
    <scope>NUCLEOTIDE SEQUENCE</scope>
</reference>